<name>A0ABU4CQH6_RHOJO</name>
<evidence type="ECO:0000256" key="1">
    <source>
        <dbReference type="ARBA" id="ARBA00004651"/>
    </source>
</evidence>
<dbReference type="Pfam" id="PF06271">
    <property type="entry name" value="RDD"/>
    <property type="match status" value="1"/>
</dbReference>
<proteinExistence type="predicted"/>
<feature type="domain" description="RDD" evidence="7">
    <location>
        <begin position="100"/>
        <end position="265"/>
    </location>
</feature>
<dbReference type="PANTHER" id="PTHR36115">
    <property type="entry name" value="PROLINE-RICH ANTIGEN HOMOLOG-RELATED"/>
    <property type="match status" value="1"/>
</dbReference>
<comment type="subcellular location">
    <subcellularLocation>
        <location evidence="1">Cell membrane</location>
        <topology evidence="1">Multi-pass membrane protein</topology>
    </subcellularLocation>
</comment>
<feature type="transmembrane region" description="Helical" evidence="6">
    <location>
        <begin position="228"/>
        <end position="251"/>
    </location>
</feature>
<evidence type="ECO:0000256" key="4">
    <source>
        <dbReference type="ARBA" id="ARBA00022989"/>
    </source>
</evidence>
<dbReference type="RefSeq" id="WP_317571121.1">
    <property type="nucleotide sequence ID" value="NZ_JAWLKA010000029.1"/>
</dbReference>
<feature type="transmembrane region" description="Helical" evidence="6">
    <location>
        <begin position="109"/>
        <end position="130"/>
    </location>
</feature>
<evidence type="ECO:0000259" key="7">
    <source>
        <dbReference type="Pfam" id="PF06271"/>
    </source>
</evidence>
<dbReference type="PANTHER" id="PTHR36115:SF6">
    <property type="entry name" value="PROLINE-RICH ANTIGEN HOMOLOG"/>
    <property type="match status" value="1"/>
</dbReference>
<gene>
    <name evidence="8" type="ORF">R3Q59_35550</name>
</gene>
<feature type="transmembrane region" description="Helical" evidence="6">
    <location>
        <begin position="142"/>
        <end position="165"/>
    </location>
</feature>
<evidence type="ECO:0000256" key="3">
    <source>
        <dbReference type="ARBA" id="ARBA00022692"/>
    </source>
</evidence>
<evidence type="ECO:0000256" key="2">
    <source>
        <dbReference type="ARBA" id="ARBA00022475"/>
    </source>
</evidence>
<dbReference type="InterPro" id="IPR051791">
    <property type="entry name" value="Pra-immunoreactive"/>
</dbReference>
<evidence type="ECO:0000313" key="8">
    <source>
        <dbReference type="EMBL" id="MDV6285804.1"/>
    </source>
</evidence>
<dbReference type="Proteomes" id="UP001185737">
    <property type="component" value="Unassembled WGS sequence"/>
</dbReference>
<dbReference type="EMBL" id="JAWLKA010000029">
    <property type="protein sequence ID" value="MDV6285804.1"/>
    <property type="molecule type" value="Genomic_DNA"/>
</dbReference>
<keyword evidence="9" id="KW-1185">Reference proteome</keyword>
<accession>A0ABU4CQH6</accession>
<reference evidence="8 9" key="1">
    <citation type="submission" date="2023-10" db="EMBL/GenBank/DDBJ databases">
        <title>Development of a sustainable strategy for remediation of hydrocarbon-contaminated territories based on the waste exchange concept.</title>
        <authorList>
            <person name="Krivoruchko A."/>
        </authorList>
    </citation>
    <scope>NUCLEOTIDE SEQUENCE [LARGE SCALE GENOMIC DNA]</scope>
    <source>
        <strain evidence="8 9">IEGM 60</strain>
    </source>
</reference>
<dbReference type="InterPro" id="IPR010432">
    <property type="entry name" value="RDD"/>
</dbReference>
<keyword evidence="3 6" id="KW-0812">Transmembrane</keyword>
<evidence type="ECO:0000313" key="9">
    <source>
        <dbReference type="Proteomes" id="UP001185737"/>
    </source>
</evidence>
<feature type="transmembrane region" description="Helical" evidence="6">
    <location>
        <begin position="13"/>
        <end position="37"/>
    </location>
</feature>
<evidence type="ECO:0000256" key="6">
    <source>
        <dbReference type="SAM" id="Phobius"/>
    </source>
</evidence>
<keyword evidence="5 6" id="KW-0472">Membrane</keyword>
<protein>
    <submittedName>
        <fullName evidence="8">RDD family protein</fullName>
    </submittedName>
</protein>
<evidence type="ECO:0000256" key="5">
    <source>
        <dbReference type="ARBA" id="ARBA00023136"/>
    </source>
</evidence>
<keyword evidence="4 6" id="KW-1133">Transmembrane helix</keyword>
<organism evidence="8 9">
    <name type="scientific">Rhodococcus jostii</name>
    <dbReference type="NCBI Taxonomy" id="132919"/>
    <lineage>
        <taxon>Bacteria</taxon>
        <taxon>Bacillati</taxon>
        <taxon>Actinomycetota</taxon>
        <taxon>Actinomycetes</taxon>
        <taxon>Mycobacteriales</taxon>
        <taxon>Nocardiaceae</taxon>
        <taxon>Rhodococcus</taxon>
    </lineage>
</organism>
<keyword evidence="2" id="KW-1003">Cell membrane</keyword>
<feature type="transmembrane region" description="Helical" evidence="6">
    <location>
        <begin position="196"/>
        <end position="216"/>
    </location>
</feature>
<sequence>MFSTDASTTVGDAATLLACAAAFAPLAAAVILAVVLARRNLSGHSVPAPFAFTPGGDQTGLHIAASRSSATISDPSTMRRDNAPALNHFEAAPARCRGVSISRRLSARLIDLVLVSIVSYTASTAASVVLLDSMDWDTYRVLAAFLGIAVALASVGYFIACDHLVGYTLGKRLLGVQIVQRSGCRPTLRQSFIREAFLLPMYVGAAAGSVSLLTTAGADSLATTVTGLAAGGAISLLGTITTIGIGVYLLITIHSSPEGRGLHDTKSDTIVTARSPIGTTALTPARN</sequence>
<comment type="caution">
    <text evidence="8">The sequence shown here is derived from an EMBL/GenBank/DDBJ whole genome shotgun (WGS) entry which is preliminary data.</text>
</comment>